<organism evidence="2">
    <name type="scientific">bioreactor metagenome</name>
    <dbReference type="NCBI Taxonomy" id="1076179"/>
    <lineage>
        <taxon>unclassified sequences</taxon>
        <taxon>metagenomes</taxon>
        <taxon>ecological metagenomes</taxon>
    </lineage>
</organism>
<dbReference type="EMBL" id="VSSQ01000174">
    <property type="protein sequence ID" value="MPL83338.1"/>
    <property type="molecule type" value="Genomic_DNA"/>
</dbReference>
<sequence>MKKTDFKKIKLEDKNLIDDYFRRFPQYHSEHNFLTLISWEHYSPCEYAVINDHLILSNTINGKTTCHAPVGEFDPVLFEELLSFAKKHTGDCAIAFYEDKYIPYMRLYHPETPVYHSRGCSDYYYRTKELADLSGQKYLNIRRHINRFNTKYQYTIEKITPDIIPELHDMLDKWNDAKNTDTNTVLNEEVRAAHTALQKWTELGCEGLVIRVNPKNKIGAVAIWGEMNYETAVIHFEKGLSQYKGIYKVINQETARHLLGKYTWINRESDMDVAGLREAKLRYHPEKCAKIWYIKRKEII</sequence>
<evidence type="ECO:0000313" key="2">
    <source>
        <dbReference type="EMBL" id="MPL83338.1"/>
    </source>
</evidence>
<dbReference type="InterPro" id="IPR016181">
    <property type="entry name" value="Acyl_CoA_acyltransferase"/>
</dbReference>
<dbReference type="Pfam" id="PF09924">
    <property type="entry name" value="LPG_synthase_C"/>
    <property type="match status" value="1"/>
</dbReference>
<accession>A0A644UW67</accession>
<dbReference type="Gene3D" id="3.40.630.30">
    <property type="match status" value="1"/>
</dbReference>
<dbReference type="InterPro" id="IPR016732">
    <property type="entry name" value="UCP018688"/>
</dbReference>
<dbReference type="PIRSF" id="PIRSF018688">
    <property type="entry name" value="UCP018688"/>
    <property type="match status" value="1"/>
</dbReference>
<dbReference type="PANTHER" id="PTHR41373">
    <property type="entry name" value="DUF2156 DOMAIN-CONTAINING PROTEIN"/>
    <property type="match status" value="1"/>
</dbReference>
<dbReference type="AlphaFoldDB" id="A0A644UW67"/>
<gene>
    <name evidence="2" type="ORF">SDC9_29292</name>
</gene>
<dbReference type="InterPro" id="IPR024320">
    <property type="entry name" value="LPG_synthase_C"/>
</dbReference>
<evidence type="ECO:0000259" key="1">
    <source>
        <dbReference type="Pfam" id="PF09924"/>
    </source>
</evidence>
<dbReference type="SUPFAM" id="SSF55729">
    <property type="entry name" value="Acyl-CoA N-acyltransferases (Nat)"/>
    <property type="match status" value="2"/>
</dbReference>
<protein>
    <recommendedName>
        <fullName evidence="1">Phosphatidylglycerol lysyltransferase C-terminal domain-containing protein</fullName>
    </recommendedName>
</protein>
<name>A0A644UW67_9ZZZZ</name>
<comment type="caution">
    <text evidence="2">The sequence shown here is derived from an EMBL/GenBank/DDBJ whole genome shotgun (WGS) entry which is preliminary data.</text>
</comment>
<feature type="domain" description="Phosphatidylglycerol lysyltransferase C-terminal" evidence="1">
    <location>
        <begin position="22"/>
        <end position="293"/>
    </location>
</feature>
<proteinExistence type="predicted"/>
<dbReference type="PANTHER" id="PTHR41373:SF1">
    <property type="entry name" value="PHOSPHATIDYLGLYCEROL LYSYLTRANSFERASE C-TERMINAL DOMAIN-CONTAINING PROTEIN"/>
    <property type="match status" value="1"/>
</dbReference>
<reference evidence="2" key="1">
    <citation type="submission" date="2019-08" db="EMBL/GenBank/DDBJ databases">
        <authorList>
            <person name="Kucharzyk K."/>
            <person name="Murdoch R.W."/>
            <person name="Higgins S."/>
            <person name="Loffler F."/>
        </authorList>
    </citation>
    <scope>NUCLEOTIDE SEQUENCE</scope>
</reference>